<accession>A0A426ZPI9</accession>
<name>A0A426ZPI9_ENSVE</name>
<dbReference type="InterPro" id="IPR001806">
    <property type="entry name" value="Small_GTPase"/>
</dbReference>
<dbReference type="EMBL" id="AMZH03005646">
    <property type="protein sequence ID" value="RRT65888.1"/>
    <property type="molecule type" value="Genomic_DNA"/>
</dbReference>
<evidence type="ECO:0000313" key="1">
    <source>
        <dbReference type="EMBL" id="RRT65888.1"/>
    </source>
</evidence>
<dbReference type="Gene3D" id="3.40.50.300">
    <property type="entry name" value="P-loop containing nucleotide triphosphate hydrolases"/>
    <property type="match status" value="1"/>
</dbReference>
<dbReference type="AlphaFoldDB" id="A0A426ZPI9"/>
<dbReference type="SUPFAM" id="SSF52540">
    <property type="entry name" value="P-loop containing nucleoside triphosphate hydrolases"/>
    <property type="match status" value="1"/>
</dbReference>
<reference evidence="1 2" key="1">
    <citation type="journal article" date="2014" name="Agronomy (Basel)">
        <title>A Draft Genome Sequence for Ensete ventricosum, the Drought-Tolerant Tree Against Hunger.</title>
        <authorList>
            <person name="Harrison J."/>
            <person name="Moore K.A."/>
            <person name="Paszkiewicz K."/>
            <person name="Jones T."/>
            <person name="Grant M."/>
            <person name="Ambacheew D."/>
            <person name="Muzemil S."/>
            <person name="Studholme D.J."/>
        </authorList>
    </citation>
    <scope>NUCLEOTIDE SEQUENCE [LARGE SCALE GENOMIC DNA]</scope>
</reference>
<organism evidence="1 2">
    <name type="scientific">Ensete ventricosum</name>
    <name type="common">Abyssinian banana</name>
    <name type="synonym">Musa ensete</name>
    <dbReference type="NCBI Taxonomy" id="4639"/>
    <lineage>
        <taxon>Eukaryota</taxon>
        <taxon>Viridiplantae</taxon>
        <taxon>Streptophyta</taxon>
        <taxon>Embryophyta</taxon>
        <taxon>Tracheophyta</taxon>
        <taxon>Spermatophyta</taxon>
        <taxon>Magnoliopsida</taxon>
        <taxon>Liliopsida</taxon>
        <taxon>Zingiberales</taxon>
        <taxon>Musaceae</taxon>
        <taxon>Ensete</taxon>
    </lineage>
</organism>
<dbReference type="Proteomes" id="UP000287651">
    <property type="component" value="Unassembled WGS sequence"/>
</dbReference>
<dbReference type="GO" id="GO:0003924">
    <property type="term" value="F:GTPase activity"/>
    <property type="evidence" value="ECO:0007669"/>
    <property type="project" value="InterPro"/>
</dbReference>
<dbReference type="Pfam" id="PF00071">
    <property type="entry name" value="Ras"/>
    <property type="match status" value="1"/>
</dbReference>
<evidence type="ECO:0000313" key="2">
    <source>
        <dbReference type="Proteomes" id="UP000287651"/>
    </source>
</evidence>
<sequence>MITINSKPIKLQIWDTLCREASGSITRSYYRGAAGANCLSMTSLGGRHSIILQAGWKMQENLLVLI</sequence>
<comment type="caution">
    <text evidence="1">The sequence shown here is derived from an EMBL/GenBank/DDBJ whole genome shotgun (WGS) entry which is preliminary data.</text>
</comment>
<dbReference type="InterPro" id="IPR027417">
    <property type="entry name" value="P-loop_NTPase"/>
</dbReference>
<proteinExistence type="predicted"/>
<dbReference type="GO" id="GO:0005525">
    <property type="term" value="F:GTP binding"/>
    <property type="evidence" value="ECO:0007669"/>
    <property type="project" value="InterPro"/>
</dbReference>
<gene>
    <name evidence="1" type="ORF">B296_00020982</name>
</gene>
<protein>
    <submittedName>
        <fullName evidence="1">Uncharacterized protein</fullName>
    </submittedName>
</protein>